<dbReference type="Pfam" id="PF24981">
    <property type="entry name" value="Beta-prop_ATRN-LZTR1"/>
    <property type="match status" value="1"/>
</dbReference>
<dbReference type="InterPro" id="IPR015915">
    <property type="entry name" value="Kelch-typ_b-propeller"/>
</dbReference>
<dbReference type="Pfam" id="PF07707">
    <property type="entry name" value="BACK"/>
    <property type="match status" value="1"/>
</dbReference>
<dbReference type="SMART" id="SM00875">
    <property type="entry name" value="BACK"/>
    <property type="match status" value="1"/>
</dbReference>
<dbReference type="PROSITE" id="PS50097">
    <property type="entry name" value="BTB"/>
    <property type="match status" value="1"/>
</dbReference>
<dbReference type="EMBL" id="JAATIS010000859">
    <property type="protein sequence ID" value="KAG2467100.1"/>
    <property type="molecule type" value="Genomic_DNA"/>
</dbReference>
<dbReference type="PANTHER" id="PTHR45632:SF3">
    <property type="entry name" value="KELCH-LIKE PROTEIN 32"/>
    <property type="match status" value="1"/>
</dbReference>
<evidence type="ECO:0000313" key="5">
    <source>
        <dbReference type="Proteomes" id="UP000886611"/>
    </source>
</evidence>
<proteinExistence type="predicted"/>
<dbReference type="Gene3D" id="2.120.10.80">
    <property type="entry name" value="Kelch-type beta propeller"/>
    <property type="match status" value="2"/>
</dbReference>
<gene>
    <name evidence="4" type="primary">Klhl38</name>
    <name evidence="4" type="ORF">GTO96_0009956</name>
</gene>
<dbReference type="InterPro" id="IPR017096">
    <property type="entry name" value="BTB-kelch_protein"/>
</dbReference>
<keyword evidence="1" id="KW-0880">Kelch repeat</keyword>
<evidence type="ECO:0000256" key="1">
    <source>
        <dbReference type="ARBA" id="ARBA00022441"/>
    </source>
</evidence>
<evidence type="ECO:0000259" key="3">
    <source>
        <dbReference type="PROSITE" id="PS50097"/>
    </source>
</evidence>
<evidence type="ECO:0000313" key="4">
    <source>
        <dbReference type="EMBL" id="KAG2467100.1"/>
    </source>
</evidence>
<dbReference type="InterPro" id="IPR011333">
    <property type="entry name" value="SKP1/BTB/POZ_sf"/>
</dbReference>
<sequence>MNEESPKGLTFFDREFSSDLLAQLNSLRQDEVFTDVMLCTGDREFPCHRNVLVSSSPYFKAMFCSNFRERFLSKVTLPGISSDALSQLLDYVYTGTITITTEDVLPLMEMAALLQYSRLFEACSSFLLGLLNPENCLSMIRLSEALGCSKLGQKAKDIALRRFSDVAASEEFRELSLKDLIDYLGDDQLCLQEEQVFEVLMAWIHCDLQSRKDSILDLFRNVRLQHVHPTYLFQFIANEPLIKRSAICTGLIEALRRTTALSLPNAPRRCASHESLVLVGGRKNNQQTARDVLLYEEASQKWQWLSKLPLRLYKSSSVLVHGVLYILGGLVMNGRKAEVTSNVYTFSFKSHQWRRADPMLEPHYAHTSIASMHYIFVLGGLGLAKQVSNDVERYNIVYNLWEAMAPMPVAVLHPAVAVKDQRIYVFGGEDAKQYPVRLIQVYHMTRNLWHRLETRTVKNVYAPAAVLDDRIFIVGGYTRRMIAYDPKTNTFTNCASMKERRMHHGATVIDNKLYVTGGRFVTSFNVIQDSDCVDCYDPKTDCWSSKGRLPYKVFDHGVHAFPRVSGEVTPV</sequence>
<feature type="domain" description="BTB" evidence="3">
    <location>
        <begin position="34"/>
        <end position="101"/>
    </location>
</feature>
<name>A0A8X7XDC0_POLSE</name>
<dbReference type="OrthoDB" id="45365at2759"/>
<feature type="non-terminal residue" evidence="4">
    <location>
        <position position="571"/>
    </location>
</feature>
<reference evidence="4 5" key="1">
    <citation type="journal article" date="2021" name="Cell">
        <title>Tracing the genetic footprints of vertebrate landing in non-teleost ray-finned fishes.</title>
        <authorList>
            <person name="Bi X."/>
            <person name="Wang K."/>
            <person name="Yang L."/>
            <person name="Pan H."/>
            <person name="Jiang H."/>
            <person name="Wei Q."/>
            <person name="Fang M."/>
            <person name="Yu H."/>
            <person name="Zhu C."/>
            <person name="Cai Y."/>
            <person name="He Y."/>
            <person name="Gan X."/>
            <person name="Zeng H."/>
            <person name="Yu D."/>
            <person name="Zhu Y."/>
            <person name="Jiang H."/>
            <person name="Qiu Q."/>
            <person name="Yang H."/>
            <person name="Zhang Y.E."/>
            <person name="Wang W."/>
            <person name="Zhu M."/>
            <person name="He S."/>
            <person name="Zhang G."/>
        </authorList>
    </citation>
    <scope>NUCLEOTIDE SEQUENCE [LARGE SCALE GENOMIC DNA]</scope>
    <source>
        <strain evidence="4">Bchr_013</strain>
    </source>
</reference>
<dbReference type="InterPro" id="IPR011705">
    <property type="entry name" value="BACK"/>
</dbReference>
<dbReference type="AlphaFoldDB" id="A0A8X7XDC0"/>
<dbReference type="SUPFAM" id="SSF117281">
    <property type="entry name" value="Kelch motif"/>
    <property type="match status" value="1"/>
</dbReference>
<dbReference type="Proteomes" id="UP000886611">
    <property type="component" value="Unassembled WGS sequence"/>
</dbReference>
<dbReference type="Gene3D" id="1.25.40.420">
    <property type="match status" value="1"/>
</dbReference>
<evidence type="ECO:0000256" key="2">
    <source>
        <dbReference type="ARBA" id="ARBA00022737"/>
    </source>
</evidence>
<accession>A0A8X7XDC0</accession>
<feature type="non-terminal residue" evidence="4">
    <location>
        <position position="1"/>
    </location>
</feature>
<dbReference type="Pfam" id="PF00651">
    <property type="entry name" value="BTB"/>
    <property type="match status" value="1"/>
</dbReference>
<dbReference type="InterPro" id="IPR000210">
    <property type="entry name" value="BTB/POZ_dom"/>
</dbReference>
<dbReference type="PIRSF" id="PIRSF037037">
    <property type="entry name" value="Kelch-like_protein_gigaxonin"/>
    <property type="match status" value="1"/>
</dbReference>
<dbReference type="FunFam" id="1.25.40.420:FF:000001">
    <property type="entry name" value="Kelch-like family member 12"/>
    <property type="match status" value="1"/>
</dbReference>
<organism evidence="4 5">
    <name type="scientific">Polypterus senegalus</name>
    <name type="common">Senegal bichir</name>
    <dbReference type="NCBI Taxonomy" id="55291"/>
    <lineage>
        <taxon>Eukaryota</taxon>
        <taxon>Metazoa</taxon>
        <taxon>Chordata</taxon>
        <taxon>Craniata</taxon>
        <taxon>Vertebrata</taxon>
        <taxon>Euteleostomi</taxon>
        <taxon>Actinopterygii</taxon>
        <taxon>Polypteriformes</taxon>
        <taxon>Polypteridae</taxon>
        <taxon>Polypterus</taxon>
    </lineage>
</organism>
<dbReference type="InterPro" id="IPR006652">
    <property type="entry name" value="Kelch_1"/>
</dbReference>
<keyword evidence="5" id="KW-1185">Reference proteome</keyword>
<dbReference type="InterPro" id="IPR056737">
    <property type="entry name" value="Beta-prop_ATRN-MKLN-like"/>
</dbReference>
<dbReference type="SMART" id="SM00612">
    <property type="entry name" value="Kelch"/>
    <property type="match status" value="6"/>
</dbReference>
<protein>
    <submittedName>
        <fullName evidence="4">KLH38 protein</fullName>
    </submittedName>
</protein>
<dbReference type="SMART" id="SM00225">
    <property type="entry name" value="BTB"/>
    <property type="match status" value="1"/>
</dbReference>
<comment type="caution">
    <text evidence="4">The sequence shown here is derived from an EMBL/GenBank/DDBJ whole genome shotgun (WGS) entry which is preliminary data.</text>
</comment>
<dbReference type="PANTHER" id="PTHR45632">
    <property type="entry name" value="LD33804P"/>
    <property type="match status" value="1"/>
</dbReference>
<dbReference type="Gene3D" id="3.30.710.10">
    <property type="entry name" value="Potassium Channel Kv1.1, Chain A"/>
    <property type="match status" value="1"/>
</dbReference>
<dbReference type="SUPFAM" id="SSF54695">
    <property type="entry name" value="POZ domain"/>
    <property type="match status" value="1"/>
</dbReference>
<keyword evidence="2" id="KW-0677">Repeat</keyword>